<dbReference type="Proteomes" id="UP000663760">
    <property type="component" value="Chromosome 4"/>
</dbReference>
<evidence type="ECO:0000313" key="8">
    <source>
        <dbReference type="Proteomes" id="UP000663760"/>
    </source>
</evidence>
<organism evidence="6">
    <name type="scientific">Spirodela intermedia</name>
    <name type="common">Intermediate duckweed</name>
    <dbReference type="NCBI Taxonomy" id="51605"/>
    <lineage>
        <taxon>Eukaryota</taxon>
        <taxon>Viridiplantae</taxon>
        <taxon>Streptophyta</taxon>
        <taxon>Embryophyta</taxon>
        <taxon>Tracheophyta</taxon>
        <taxon>Spermatophyta</taxon>
        <taxon>Magnoliopsida</taxon>
        <taxon>Liliopsida</taxon>
        <taxon>Araceae</taxon>
        <taxon>Lemnoideae</taxon>
        <taxon>Spirodela</taxon>
    </lineage>
</organism>
<dbReference type="PANTHER" id="PTHR22835">
    <property type="entry name" value="ZINC FINGER FYVE DOMAIN CONTAINING PROTEIN"/>
    <property type="match status" value="1"/>
</dbReference>
<keyword evidence="8" id="KW-1185">Reference proteome</keyword>
<keyword evidence="3" id="KW-0378">Hydrolase</keyword>
<dbReference type="Pfam" id="PF00657">
    <property type="entry name" value="Lipase_GDSL"/>
    <property type="match status" value="1"/>
</dbReference>
<accession>A0A7I8IJ89</accession>
<dbReference type="PANTHER" id="PTHR22835:SF517">
    <property type="entry name" value="GDSL-LIKE LIPASE_ACYLHYDROLASE FAMILY PROTEIN, EXPRESSED"/>
    <property type="match status" value="1"/>
</dbReference>
<name>A0A7I8IJ89_SPIIN</name>
<evidence type="ECO:0000313" key="7">
    <source>
        <dbReference type="EMBL" id="CAA7394092.1"/>
    </source>
</evidence>
<dbReference type="GO" id="GO:0016788">
    <property type="term" value="F:hydrolase activity, acting on ester bonds"/>
    <property type="evidence" value="ECO:0007669"/>
    <property type="project" value="InterPro"/>
</dbReference>
<keyword evidence="2 5" id="KW-0732">Signal</keyword>
<evidence type="ECO:0000256" key="5">
    <source>
        <dbReference type="SAM" id="SignalP"/>
    </source>
</evidence>
<evidence type="ECO:0000256" key="3">
    <source>
        <dbReference type="ARBA" id="ARBA00022801"/>
    </source>
</evidence>
<evidence type="ECO:0000256" key="1">
    <source>
        <dbReference type="ARBA" id="ARBA00008668"/>
    </source>
</evidence>
<dbReference type="SUPFAM" id="SSF52266">
    <property type="entry name" value="SGNH hydrolase"/>
    <property type="match status" value="1"/>
</dbReference>
<evidence type="ECO:0000256" key="2">
    <source>
        <dbReference type="ARBA" id="ARBA00022729"/>
    </source>
</evidence>
<gene>
    <name evidence="6" type="ORF">SI7747_04004409</name>
    <name evidence="7" type="ORF">SI8410_04004753</name>
</gene>
<proteinExistence type="inferred from homology"/>
<reference evidence="6" key="1">
    <citation type="submission" date="2019-12" db="EMBL/GenBank/DDBJ databases">
        <authorList>
            <person name="Scholz U."/>
            <person name="Mascher M."/>
            <person name="Fiebig A."/>
        </authorList>
    </citation>
    <scope>NUCLEOTIDE SEQUENCE</scope>
</reference>
<comment type="similarity">
    <text evidence="1">Belongs to the 'GDSL' lipolytic enzyme family.</text>
</comment>
<keyword evidence="4" id="KW-0325">Glycoprotein</keyword>
<dbReference type="PROSITE" id="PS51257">
    <property type="entry name" value="PROKAR_LIPOPROTEIN"/>
    <property type="match status" value="1"/>
</dbReference>
<dbReference type="Gene3D" id="3.40.50.1110">
    <property type="entry name" value="SGNH hydrolase"/>
    <property type="match status" value="1"/>
</dbReference>
<dbReference type="EMBL" id="LR743591">
    <property type="protein sequence ID" value="CAA2618242.1"/>
    <property type="molecule type" value="Genomic_DNA"/>
</dbReference>
<evidence type="ECO:0000313" key="6">
    <source>
        <dbReference type="EMBL" id="CAA2618242.1"/>
    </source>
</evidence>
<dbReference type="InterPro" id="IPR035669">
    <property type="entry name" value="SGNH_plant_lipase-like"/>
</dbReference>
<feature type="chain" id="PRO_5045019931" evidence="5">
    <location>
        <begin position="28"/>
        <end position="397"/>
    </location>
</feature>
<dbReference type="CDD" id="cd01837">
    <property type="entry name" value="SGNH_plant_lipase_like"/>
    <property type="match status" value="1"/>
</dbReference>
<dbReference type="InterPro" id="IPR036514">
    <property type="entry name" value="SGNH_hydro_sf"/>
</dbReference>
<dbReference type="EMBL" id="LR746267">
    <property type="protein sequence ID" value="CAA7394092.1"/>
    <property type="molecule type" value="Genomic_DNA"/>
</dbReference>
<sequence length="397" mass="42628">MAFLPRFLSTLPFLLLLLLSGVISISACTGRRCKQIENRKIVVFPRANGDSGGSGLCFIDSIVNFGDSISDTGNLLRQGGAFATIIGNLPYGETNPAGPTGRCSDGLLIVDNIASALGVPKLPPYLDSSANFDRGLNFAVAGATALSQSTLSGIGVALPYTTSSLEVQVGWFKQYLASVCSSTEDCLNKLKKTLFLVGEIGGNDYNFALMQNKTLDEVKALVPQVVSMIMEGIQSLIGYGARQVIVPGNFPIGCMPSYLTVFGGNGRDEKGCISELNEFAKFHNDHLQDSLRNLRKVNPNVTMGYADYYYSFLEMVNNPGNYGLDESSMLQACCGTGGSYNFNSAQMCGGPGVPVCADPSKSISWDGIHLTQSAYEIMANQLISKTEFMKDWKCNES</sequence>
<dbReference type="AlphaFoldDB" id="A0A7I8IJ89"/>
<feature type="signal peptide" evidence="5">
    <location>
        <begin position="1"/>
        <end position="27"/>
    </location>
</feature>
<dbReference type="InterPro" id="IPR001087">
    <property type="entry name" value="GDSL"/>
</dbReference>
<evidence type="ECO:0000256" key="4">
    <source>
        <dbReference type="ARBA" id="ARBA00023180"/>
    </source>
</evidence>
<protein>
    <submittedName>
        <fullName evidence="6">Uncharacterized protein</fullName>
    </submittedName>
</protein>
<dbReference type="OrthoDB" id="1600564at2759"/>